<dbReference type="Pfam" id="PF24035">
    <property type="entry name" value="DUF7344"/>
    <property type="match status" value="1"/>
</dbReference>
<feature type="domain" description="DUF7344" evidence="2">
    <location>
        <begin position="43"/>
        <end position="121"/>
    </location>
</feature>
<evidence type="ECO:0000259" key="2">
    <source>
        <dbReference type="Pfam" id="PF24035"/>
    </source>
</evidence>
<organism evidence="3 4">
    <name type="scientific">Haladaptatus litoreus</name>
    <dbReference type="NCBI Taxonomy" id="553468"/>
    <lineage>
        <taxon>Archaea</taxon>
        <taxon>Methanobacteriati</taxon>
        <taxon>Methanobacteriota</taxon>
        <taxon>Stenosarchaea group</taxon>
        <taxon>Halobacteria</taxon>
        <taxon>Halobacteriales</taxon>
        <taxon>Haladaptataceae</taxon>
        <taxon>Haladaptatus</taxon>
    </lineage>
</organism>
<protein>
    <recommendedName>
        <fullName evidence="2">DUF7344 domain-containing protein</fullName>
    </recommendedName>
</protein>
<dbReference type="InterPro" id="IPR055768">
    <property type="entry name" value="DUF7344"/>
</dbReference>
<feature type="region of interest" description="Disordered" evidence="1">
    <location>
        <begin position="138"/>
        <end position="158"/>
    </location>
</feature>
<name>A0A1N7DAY9_9EURY</name>
<feature type="region of interest" description="Disordered" evidence="1">
    <location>
        <begin position="1"/>
        <end position="25"/>
    </location>
</feature>
<feature type="compositionally biased region" description="Basic and acidic residues" evidence="1">
    <location>
        <begin position="142"/>
        <end position="158"/>
    </location>
</feature>
<proteinExistence type="predicted"/>
<dbReference type="EMBL" id="FTNO01000004">
    <property type="protein sequence ID" value="SIR72917.1"/>
    <property type="molecule type" value="Genomic_DNA"/>
</dbReference>
<dbReference type="Proteomes" id="UP000186914">
    <property type="component" value="Unassembled WGS sequence"/>
</dbReference>
<dbReference type="OrthoDB" id="247722at2157"/>
<dbReference type="AlphaFoldDB" id="A0A1N7DAY9"/>
<dbReference type="RefSeq" id="WP_076431373.1">
    <property type="nucleotide sequence ID" value="NZ_FTNO01000004.1"/>
</dbReference>
<accession>A0A1N7DAY9</accession>
<reference evidence="4" key="1">
    <citation type="submission" date="2017-01" db="EMBL/GenBank/DDBJ databases">
        <authorList>
            <person name="Varghese N."/>
            <person name="Submissions S."/>
        </authorList>
    </citation>
    <scope>NUCLEOTIDE SEQUENCE [LARGE SCALE GENOMIC DNA]</scope>
    <source>
        <strain evidence="4">CGMCC 1.7737</strain>
    </source>
</reference>
<evidence type="ECO:0000313" key="3">
    <source>
        <dbReference type="EMBL" id="SIR72917.1"/>
    </source>
</evidence>
<evidence type="ECO:0000256" key="1">
    <source>
        <dbReference type="SAM" id="MobiDB-lite"/>
    </source>
</evidence>
<keyword evidence="4" id="KW-1185">Reference proteome</keyword>
<sequence length="158" mass="17657">MAGNEPPPDEWENHSSQSAGESAAERDLDIDVSEVVLELQPVFEAVAHPRRRYLVYTLSEETQWSLDDLATKLAAWETDTKEANIATLTRHEMYTSLYHSHVPKLVDLDVIEFDGDTETITPGPHAVQVLAALEGAGGSLDNRQETHARSEFDREDSR</sequence>
<evidence type="ECO:0000313" key="4">
    <source>
        <dbReference type="Proteomes" id="UP000186914"/>
    </source>
</evidence>
<gene>
    <name evidence="3" type="ORF">SAMN05421858_3471</name>
</gene>